<organism evidence="5 6">
    <name type="scientific">Pseudoflavonifractor hominis</name>
    <dbReference type="NCBI Taxonomy" id="2763059"/>
    <lineage>
        <taxon>Bacteria</taxon>
        <taxon>Bacillati</taxon>
        <taxon>Bacillota</taxon>
        <taxon>Clostridia</taxon>
        <taxon>Eubacteriales</taxon>
        <taxon>Oscillospiraceae</taxon>
        <taxon>Pseudoflavonifractor</taxon>
    </lineage>
</organism>
<keyword evidence="1" id="KW-0963">Cytoplasm</keyword>
<dbReference type="Gene3D" id="1.10.10.10">
    <property type="entry name" value="Winged helix-like DNA-binding domain superfamily/Winged helix DNA-binding domain"/>
    <property type="match status" value="2"/>
</dbReference>
<keyword evidence="3" id="KW-0159">Chromosome partition</keyword>
<gene>
    <name evidence="5" type="primary">scpB</name>
    <name evidence="5" type="ORF">H8S34_09345</name>
</gene>
<comment type="caution">
    <text evidence="5">The sequence shown here is derived from an EMBL/GenBank/DDBJ whole genome shotgun (WGS) entry which is preliminary data.</text>
</comment>
<dbReference type="InterPro" id="IPR036390">
    <property type="entry name" value="WH_DNA-bd_sf"/>
</dbReference>
<evidence type="ECO:0000256" key="3">
    <source>
        <dbReference type="ARBA" id="ARBA00022829"/>
    </source>
</evidence>
<keyword evidence="6" id="KW-1185">Reference proteome</keyword>
<evidence type="ECO:0000313" key="6">
    <source>
        <dbReference type="Proteomes" id="UP000660021"/>
    </source>
</evidence>
<keyword evidence="2" id="KW-0132">Cell division</keyword>
<dbReference type="InterPro" id="IPR036388">
    <property type="entry name" value="WH-like_DNA-bd_sf"/>
</dbReference>
<dbReference type="EMBL" id="JACOPR010000005">
    <property type="protein sequence ID" value="MBC5731031.1"/>
    <property type="molecule type" value="Genomic_DNA"/>
</dbReference>
<dbReference type="PANTHER" id="PTHR34298:SF2">
    <property type="entry name" value="SEGREGATION AND CONDENSATION PROTEIN B"/>
    <property type="match status" value="1"/>
</dbReference>
<dbReference type="PANTHER" id="PTHR34298">
    <property type="entry name" value="SEGREGATION AND CONDENSATION PROTEIN B"/>
    <property type="match status" value="1"/>
</dbReference>
<accession>A0ABR7HU31</accession>
<dbReference type="NCBIfam" id="TIGR00281">
    <property type="entry name" value="SMC-Scp complex subunit ScpB"/>
    <property type="match status" value="1"/>
</dbReference>
<evidence type="ECO:0000256" key="1">
    <source>
        <dbReference type="ARBA" id="ARBA00022490"/>
    </source>
</evidence>
<dbReference type="Proteomes" id="UP000660021">
    <property type="component" value="Unassembled WGS sequence"/>
</dbReference>
<dbReference type="InterPro" id="IPR005234">
    <property type="entry name" value="ScpB_csome_segregation"/>
</dbReference>
<evidence type="ECO:0000256" key="4">
    <source>
        <dbReference type="ARBA" id="ARBA00023306"/>
    </source>
</evidence>
<reference evidence="5 6" key="1">
    <citation type="submission" date="2020-08" db="EMBL/GenBank/DDBJ databases">
        <title>Genome public.</title>
        <authorList>
            <person name="Liu C."/>
            <person name="Sun Q."/>
        </authorList>
    </citation>
    <scope>NUCLEOTIDE SEQUENCE [LARGE SCALE GENOMIC DNA]</scope>
    <source>
        <strain evidence="5 6">New-38</strain>
    </source>
</reference>
<sequence>MERKELEAAVEAILFAAGEPVPAERLCLALEMSREQIDALCGALADRYRYDRCGLRLVQLGESYQLCSAPEHAPVIRKALEGRRPPRLSQTALEVLSIVAYFQPITRAYIDQIRGVDSAYTVSQLADRDLIEPCGRLAVPGRPIQYRTTQTFLRSFGLSTLEDLPELPQVSTEEGQAARALQERLALLRTQAESGAMED</sequence>
<name>A0ABR7HU31_9FIRM</name>
<dbReference type="RefSeq" id="WP_101693143.1">
    <property type="nucleotide sequence ID" value="NZ_JACOPR010000005.1"/>
</dbReference>
<evidence type="ECO:0000256" key="2">
    <source>
        <dbReference type="ARBA" id="ARBA00022618"/>
    </source>
</evidence>
<keyword evidence="4" id="KW-0131">Cell cycle</keyword>
<dbReference type="PIRSF" id="PIRSF019345">
    <property type="entry name" value="ScpB"/>
    <property type="match status" value="1"/>
</dbReference>
<dbReference type="SUPFAM" id="SSF46785">
    <property type="entry name" value="Winged helix' DNA-binding domain"/>
    <property type="match status" value="2"/>
</dbReference>
<dbReference type="Pfam" id="PF04079">
    <property type="entry name" value="SMC_ScpB"/>
    <property type="match status" value="1"/>
</dbReference>
<protein>
    <submittedName>
        <fullName evidence="5">SMC-Scp complex subunit ScpB</fullName>
    </submittedName>
</protein>
<evidence type="ECO:0000313" key="5">
    <source>
        <dbReference type="EMBL" id="MBC5731031.1"/>
    </source>
</evidence>
<proteinExistence type="predicted"/>